<accession>A0A316EB00</accession>
<sequence>MRPPRIIKILKVEPFKITSLWTNGDVRLNDFSSKLDIFRNTERLKPLLDFEKFSQVSINDGDTFSWENIQYVNTKGNLTSISFDPDTLFTESVLAETPPIIEIDSRREFTQSDYANRNGLTASKVRTWVKRGKLKSRYVPHLGITLIVT</sequence>
<dbReference type="Proteomes" id="UP000245489">
    <property type="component" value="Unassembled WGS sequence"/>
</dbReference>
<dbReference type="OrthoDB" id="337567at2"/>
<dbReference type="AlphaFoldDB" id="A0A316EB00"/>
<dbReference type="EMBL" id="QGGO01000008">
    <property type="protein sequence ID" value="PWK27121.1"/>
    <property type="molecule type" value="Genomic_DNA"/>
</dbReference>
<keyword evidence="2" id="KW-1185">Reference proteome</keyword>
<comment type="caution">
    <text evidence="1">The sequence shown here is derived from an EMBL/GenBank/DDBJ whole genome shotgun (WGS) entry which is preliminary data.</text>
</comment>
<protein>
    <submittedName>
        <fullName evidence="1">Uncharacterized protein</fullName>
    </submittedName>
</protein>
<gene>
    <name evidence="1" type="ORF">LV89_01935</name>
</gene>
<dbReference type="SUPFAM" id="SSF143880">
    <property type="entry name" value="NE0471 N-terminal domain-like"/>
    <property type="match status" value="1"/>
</dbReference>
<dbReference type="InterPro" id="IPR036782">
    <property type="entry name" value="NE0471-like_N"/>
</dbReference>
<dbReference type="Gene3D" id="3.30.2020.10">
    <property type="entry name" value="NE0471-like N-terminal domain"/>
    <property type="match status" value="1"/>
</dbReference>
<reference evidence="1 2" key="1">
    <citation type="submission" date="2018-05" db="EMBL/GenBank/DDBJ databases">
        <title>Genomic Encyclopedia of Archaeal and Bacterial Type Strains, Phase II (KMG-II): from individual species to whole genera.</title>
        <authorList>
            <person name="Goeker M."/>
        </authorList>
    </citation>
    <scope>NUCLEOTIDE SEQUENCE [LARGE SCALE GENOMIC DNA]</scope>
    <source>
        <strain evidence="1 2">DSM 22214</strain>
    </source>
</reference>
<proteinExistence type="predicted"/>
<name>A0A316EB00_9BACT</name>
<organism evidence="1 2">
    <name type="scientific">Arcicella aurantiaca</name>
    <dbReference type="NCBI Taxonomy" id="591202"/>
    <lineage>
        <taxon>Bacteria</taxon>
        <taxon>Pseudomonadati</taxon>
        <taxon>Bacteroidota</taxon>
        <taxon>Cytophagia</taxon>
        <taxon>Cytophagales</taxon>
        <taxon>Flectobacillaceae</taxon>
        <taxon>Arcicella</taxon>
    </lineage>
</organism>
<evidence type="ECO:0000313" key="1">
    <source>
        <dbReference type="EMBL" id="PWK27121.1"/>
    </source>
</evidence>
<dbReference type="RefSeq" id="WP_109742686.1">
    <property type="nucleotide sequence ID" value="NZ_QGGO01000008.1"/>
</dbReference>
<evidence type="ECO:0000313" key="2">
    <source>
        <dbReference type="Proteomes" id="UP000245489"/>
    </source>
</evidence>